<dbReference type="GO" id="GO:0006260">
    <property type="term" value="P:DNA replication"/>
    <property type="evidence" value="ECO:0007669"/>
    <property type="project" value="UniProtKB-KW"/>
</dbReference>
<accession>A0A401H0E3</accession>
<dbReference type="GO" id="GO:0031390">
    <property type="term" value="C:Ctf18 RFC-like complex"/>
    <property type="evidence" value="ECO:0007669"/>
    <property type="project" value="InterPro"/>
</dbReference>
<dbReference type="OrthoDB" id="121932at2759"/>
<dbReference type="Pfam" id="PF09696">
    <property type="entry name" value="Ctf8"/>
    <property type="match status" value="1"/>
</dbReference>
<dbReference type="InterPro" id="IPR018607">
    <property type="entry name" value="Ctf8"/>
</dbReference>
<evidence type="ECO:0000256" key="3">
    <source>
        <dbReference type="ARBA" id="ARBA00023125"/>
    </source>
</evidence>
<dbReference type="Proteomes" id="UP000287166">
    <property type="component" value="Unassembled WGS sequence"/>
</dbReference>
<dbReference type="GeneID" id="38784800"/>
<evidence type="ECO:0000313" key="8">
    <source>
        <dbReference type="Proteomes" id="UP000287166"/>
    </source>
</evidence>
<evidence type="ECO:0000256" key="4">
    <source>
        <dbReference type="ARBA" id="ARBA00023242"/>
    </source>
</evidence>
<keyword evidence="3" id="KW-0238">DNA-binding</keyword>
<dbReference type="GO" id="GO:0003677">
    <property type="term" value="F:DNA binding"/>
    <property type="evidence" value="ECO:0007669"/>
    <property type="project" value="UniProtKB-KW"/>
</dbReference>
<evidence type="ECO:0000313" key="7">
    <source>
        <dbReference type="EMBL" id="GBE87883.1"/>
    </source>
</evidence>
<evidence type="ECO:0000256" key="2">
    <source>
        <dbReference type="ARBA" id="ARBA00022705"/>
    </source>
</evidence>
<dbReference type="GO" id="GO:0007064">
    <property type="term" value="P:mitotic sister chromatid cohesion"/>
    <property type="evidence" value="ECO:0007669"/>
    <property type="project" value="InterPro"/>
</dbReference>
<dbReference type="PANTHER" id="PTHR28605">
    <property type="entry name" value="CTF8, CHROMOSOME TRANSMISSION FIDELITY FACTOR 8 HOMOLOG (S. CEREVISIAE)"/>
    <property type="match status" value="1"/>
</dbReference>
<dbReference type="InParanoid" id="A0A401H0E3"/>
<keyword evidence="2" id="KW-0235">DNA replication</keyword>
<comment type="caution">
    <text evidence="7">The sequence shown here is derived from an EMBL/GenBank/DDBJ whole genome shotgun (WGS) entry which is preliminary data.</text>
</comment>
<proteinExistence type="inferred from homology"/>
<name>A0A401H0E3_9APHY</name>
<evidence type="ECO:0000256" key="1">
    <source>
        <dbReference type="ARBA" id="ARBA00004123"/>
    </source>
</evidence>
<comment type="similarity">
    <text evidence="6">Belongs to the CTF8 family.</text>
</comment>
<sequence>MIIPINLDTVPLSPLGSKFPPQLAQFGTDEVVLIELQGALDVEGDRQGETVGTLRIDDVTKKTTLLIGHHLLEGKLVNLPKPIAVLQHVSSSSNDHDQPIDDNVDMVSEGEAKSTLVEWNVVAVVKTKMVFSRRPMPMVGKDATALLDPKRGKKAK</sequence>
<dbReference type="AlphaFoldDB" id="A0A401H0E3"/>
<dbReference type="PANTHER" id="PTHR28605:SF1">
    <property type="entry name" value="CHROMOSOME TRANSMISSION FIDELITY FACTOR 8"/>
    <property type="match status" value="1"/>
</dbReference>
<dbReference type="STRING" id="139825.A0A401H0E3"/>
<gene>
    <name evidence="7" type="ORF">SCP_1201080</name>
</gene>
<keyword evidence="8" id="KW-1185">Reference proteome</keyword>
<dbReference type="RefSeq" id="XP_027618796.1">
    <property type="nucleotide sequence ID" value="XM_027762995.1"/>
</dbReference>
<evidence type="ECO:0000256" key="6">
    <source>
        <dbReference type="ARBA" id="ARBA00038447"/>
    </source>
</evidence>
<protein>
    <submittedName>
        <fullName evidence="7">Chromosome transmission fidelity protein</fullName>
    </submittedName>
</protein>
<comment type="subcellular location">
    <subcellularLocation>
        <location evidence="1">Nucleus</location>
    </subcellularLocation>
</comment>
<dbReference type="EMBL" id="BFAD01000012">
    <property type="protein sequence ID" value="GBE87883.1"/>
    <property type="molecule type" value="Genomic_DNA"/>
</dbReference>
<organism evidence="7 8">
    <name type="scientific">Sparassis crispa</name>
    <dbReference type="NCBI Taxonomy" id="139825"/>
    <lineage>
        <taxon>Eukaryota</taxon>
        <taxon>Fungi</taxon>
        <taxon>Dikarya</taxon>
        <taxon>Basidiomycota</taxon>
        <taxon>Agaricomycotina</taxon>
        <taxon>Agaricomycetes</taxon>
        <taxon>Polyporales</taxon>
        <taxon>Sparassidaceae</taxon>
        <taxon>Sparassis</taxon>
    </lineage>
</organism>
<keyword evidence="4" id="KW-0539">Nucleus</keyword>
<reference evidence="7 8" key="1">
    <citation type="journal article" date="2018" name="Sci. Rep.">
        <title>Genome sequence of the cauliflower mushroom Sparassis crispa (Hanabiratake) and its association with beneficial usage.</title>
        <authorList>
            <person name="Kiyama R."/>
            <person name="Furutani Y."/>
            <person name="Kawaguchi K."/>
            <person name="Nakanishi T."/>
        </authorList>
    </citation>
    <scope>NUCLEOTIDE SEQUENCE [LARGE SCALE GENOMIC DNA]</scope>
</reference>
<evidence type="ECO:0000256" key="5">
    <source>
        <dbReference type="ARBA" id="ARBA00023306"/>
    </source>
</evidence>
<dbReference type="FunCoup" id="A0A401H0E3">
    <property type="interactions" value="29"/>
</dbReference>
<keyword evidence="5" id="KW-0131">Cell cycle</keyword>